<dbReference type="HAMAP" id="MF_01106">
    <property type="entry name" value="ArgJ"/>
    <property type="match status" value="1"/>
</dbReference>
<evidence type="ECO:0000256" key="5">
    <source>
        <dbReference type="ARBA" id="ARBA00022813"/>
    </source>
</evidence>
<dbReference type="InterPro" id="IPR002813">
    <property type="entry name" value="Arg_biosynth_ArgJ"/>
</dbReference>
<comment type="catalytic activity">
    <reaction evidence="7">
        <text>N(2)-acetyl-L-ornithine + L-glutamate = N-acetyl-L-glutamate + L-ornithine</text>
        <dbReference type="Rhea" id="RHEA:15349"/>
        <dbReference type="ChEBI" id="CHEBI:29985"/>
        <dbReference type="ChEBI" id="CHEBI:44337"/>
        <dbReference type="ChEBI" id="CHEBI:46911"/>
        <dbReference type="ChEBI" id="CHEBI:57805"/>
        <dbReference type="EC" id="2.3.1.35"/>
    </reaction>
</comment>
<comment type="function">
    <text evidence="7">Catalyzes the transfer of the acetyl group from N(2)-acetylornithine to glutamate, forming N-acetylglutamate and L-ornithine.</text>
</comment>
<dbReference type="GeneID" id="26739472"/>
<feature type="binding site" evidence="7">
    <location>
        <position position="146"/>
    </location>
    <ligand>
        <name>substrate</name>
    </ligand>
</feature>
<feature type="binding site" evidence="7">
    <location>
        <position position="262"/>
    </location>
    <ligand>
        <name>substrate</name>
    </ligand>
</feature>
<dbReference type="CDD" id="cd02152">
    <property type="entry name" value="OAT"/>
    <property type="match status" value="1"/>
</dbReference>
<dbReference type="PANTHER" id="PTHR23100:SF0">
    <property type="entry name" value="ARGININE BIOSYNTHESIS BIFUNCTIONAL PROTEIN ARGJ, MITOCHONDRIAL"/>
    <property type="match status" value="1"/>
</dbReference>
<dbReference type="Gene3D" id="3.60.70.12">
    <property type="entry name" value="L-amino peptidase D-ALA esterase/amidase"/>
    <property type="match status" value="1"/>
</dbReference>
<dbReference type="GO" id="GO:0006526">
    <property type="term" value="P:L-arginine biosynthetic process"/>
    <property type="evidence" value="ECO:0007669"/>
    <property type="project" value="UniProtKB-UniRule"/>
</dbReference>
<comment type="subunit">
    <text evidence="7">Heterotetramer of two alpha and two beta chains.</text>
</comment>
<dbReference type="InterPro" id="IPR042195">
    <property type="entry name" value="ArgJ_beta_C"/>
</dbReference>
<dbReference type="NCBIfam" id="TIGR00120">
    <property type="entry name" value="ArgJ"/>
    <property type="match status" value="1"/>
</dbReference>
<accession>A0A089ZV73</accession>
<dbReference type="RefSeq" id="WP_048085095.1">
    <property type="nucleotide sequence ID" value="NZ_CP006933.1"/>
</dbReference>
<keyword evidence="2 7" id="KW-0055">Arginine biosynthesis</keyword>
<evidence type="ECO:0000256" key="7">
    <source>
        <dbReference type="HAMAP-Rule" id="MF_01106"/>
    </source>
</evidence>
<dbReference type="STRING" id="2162.BRM9_1118"/>
<feature type="site" description="Cleavage; by autolysis" evidence="7">
    <location>
        <begin position="183"/>
        <end position="184"/>
    </location>
</feature>
<evidence type="ECO:0000256" key="3">
    <source>
        <dbReference type="ARBA" id="ARBA00022605"/>
    </source>
</evidence>
<reference evidence="8" key="1">
    <citation type="submission" date="2013-12" db="EMBL/GenBank/DDBJ databases">
        <title>The complete genome sequence of Methanobacterium sp. BRM9.</title>
        <authorList>
            <consortium name="Pastoral Greenhouse Gas Research Consortium"/>
            <person name="Kelly W.J."/>
            <person name="Leahy S.C."/>
            <person name="Perry R."/>
            <person name="Li D."/>
            <person name="Altermann E."/>
            <person name="Lambie S.C."/>
            <person name="Attwood G.T."/>
        </authorList>
    </citation>
    <scope>NUCLEOTIDE SEQUENCE [LARGE SCALE GENOMIC DNA]</scope>
    <source>
        <strain evidence="8">BRM9</strain>
    </source>
</reference>
<comment type="pathway">
    <text evidence="7">Amino-acid biosynthesis; L-arginine biosynthesis; L-ornithine and N-acetyl-L-glutamate from L-glutamate and N(2)-acetyl-L-ornithine (cyclic): step 1/1.</text>
</comment>
<evidence type="ECO:0000256" key="1">
    <source>
        <dbReference type="ARBA" id="ARBA00006774"/>
    </source>
</evidence>
<proteinExistence type="inferred from homology"/>
<keyword evidence="11" id="KW-1185">Reference proteome</keyword>
<keyword evidence="7" id="KW-0963">Cytoplasm</keyword>
<dbReference type="GO" id="GO:0005737">
    <property type="term" value="C:cytoplasm"/>
    <property type="evidence" value="ECO:0007669"/>
    <property type="project" value="UniProtKB-SubCell"/>
</dbReference>
<dbReference type="KEGG" id="mfc:BRM9_1118"/>
<feature type="chain" id="PRO_5044350655" description="Glutamate N-acetyltransferase alpha chain" evidence="7">
    <location>
        <begin position="1"/>
        <end position="183"/>
    </location>
</feature>
<evidence type="ECO:0000313" key="9">
    <source>
        <dbReference type="EMBL" id="CEL24864.1"/>
    </source>
</evidence>
<dbReference type="Proteomes" id="UP000062768">
    <property type="component" value="Chromosome I"/>
</dbReference>
<dbReference type="UniPathway" id="UPA00068">
    <property type="reaction ID" value="UER00106"/>
</dbReference>
<keyword evidence="4 7" id="KW-0808">Transferase</keyword>
<organism evidence="8 10">
    <name type="scientific">Methanobacterium formicicum</name>
    <dbReference type="NCBI Taxonomy" id="2162"/>
    <lineage>
        <taxon>Archaea</taxon>
        <taxon>Methanobacteriati</taxon>
        <taxon>Methanobacteriota</taxon>
        <taxon>Methanomada group</taxon>
        <taxon>Methanobacteria</taxon>
        <taxon>Methanobacteriales</taxon>
        <taxon>Methanobacteriaceae</taxon>
        <taxon>Methanobacterium</taxon>
    </lineage>
</organism>
<keyword evidence="5 7" id="KW-0068">Autocatalytic cleavage</keyword>
<dbReference type="Proteomes" id="UP000029661">
    <property type="component" value="Chromosome"/>
</dbReference>
<sequence>MKKVEGGICAVENVLAAGACEDNYGVALIHYPQSSAAAVFTRNKVQAAPIIITRESVKNGKISAIVANSGNANCFTGEKGIEDAKEMTHQVAQDLNILPEDVAVASTGIIGRQLPLPLISKLITDALRRLDNSPAASKNAAEAIMTTDTYPKEFAVETTLTNGKTVRIGGICKGSGMIAPNMGTMLSFLTTDIEASPAELEEALQKSVEKTFNMVVVDGDESTNDIVVLLSRPGQGNIDEKFQEALDYLCSELTRMLARDGEGATKYMEVEVVGAQSLNDARIAARSVVKSPLVKTALFGADPNWGRIVAAVGYSGASMNEETVTVSLEDGERRVAVVDKGEIKAFDGTEELELAESIMERETIKITVDLSLGTFTATAYGCDLSYDYVRINSEYST</sequence>
<dbReference type="FunFam" id="3.10.20.340:FF:000001">
    <property type="entry name" value="Arginine biosynthesis bifunctional protein ArgJ, chloroplastic"/>
    <property type="match status" value="1"/>
</dbReference>
<gene>
    <name evidence="7 8" type="primary">argJ</name>
    <name evidence="8" type="ORF">BRM9_1118</name>
    <name evidence="9" type="ORF">MB9_1226</name>
</gene>
<feature type="site" description="Involved in the stabilization of negative charge on the oxyanion by the formation of the oxyanion hole" evidence="7">
    <location>
        <position position="107"/>
    </location>
</feature>
<dbReference type="PATRIC" id="fig|2162.10.peg.1283"/>
<feature type="binding site" evidence="7">
    <location>
        <position position="184"/>
    </location>
    <ligand>
        <name>substrate</name>
    </ligand>
</feature>
<evidence type="ECO:0000256" key="6">
    <source>
        <dbReference type="ARBA" id="ARBA00023315"/>
    </source>
</evidence>
<dbReference type="AlphaFoldDB" id="A0A089ZV73"/>
<evidence type="ECO:0000313" key="8">
    <source>
        <dbReference type="EMBL" id="AIS31934.1"/>
    </source>
</evidence>
<feature type="site" description="Involved in the stabilization of negative charge on the oxyanion by the formation of the oxyanion hole" evidence="7">
    <location>
        <position position="108"/>
    </location>
</feature>
<dbReference type="InterPro" id="IPR016117">
    <property type="entry name" value="ArgJ-like_dom_sf"/>
</dbReference>
<comment type="subcellular location">
    <subcellularLocation>
        <location evidence="7">Cytoplasm</location>
    </subcellularLocation>
</comment>
<dbReference type="GO" id="GO:0004042">
    <property type="term" value="F:L-glutamate N-acetyltransferase activity"/>
    <property type="evidence" value="ECO:0007669"/>
    <property type="project" value="TreeGrafter"/>
</dbReference>
<dbReference type="EC" id="2.3.1.35" evidence="7"/>
<dbReference type="NCBIfam" id="NF003802">
    <property type="entry name" value="PRK05388.1"/>
    <property type="match status" value="1"/>
</dbReference>
<keyword evidence="6 7" id="KW-0012">Acyltransferase</keyword>
<feature type="binding site" evidence="7">
    <location>
        <position position="397"/>
    </location>
    <ligand>
        <name>substrate</name>
    </ligand>
</feature>
<dbReference type="PANTHER" id="PTHR23100">
    <property type="entry name" value="ARGININE BIOSYNTHESIS BIFUNCTIONAL PROTEIN ARGJ"/>
    <property type="match status" value="1"/>
</dbReference>
<feature type="binding site" evidence="7">
    <location>
        <position position="173"/>
    </location>
    <ligand>
        <name>substrate</name>
    </ligand>
</feature>
<evidence type="ECO:0000256" key="4">
    <source>
        <dbReference type="ARBA" id="ARBA00022679"/>
    </source>
</evidence>
<name>A0A089ZV73_METFO</name>
<feature type="binding site" evidence="7">
    <location>
        <position position="392"/>
    </location>
    <ligand>
        <name>substrate</name>
    </ligand>
</feature>
<dbReference type="GO" id="GO:0006592">
    <property type="term" value="P:ornithine biosynthetic process"/>
    <property type="evidence" value="ECO:0007669"/>
    <property type="project" value="TreeGrafter"/>
</dbReference>
<keyword evidence="3 7" id="KW-0028">Amino-acid biosynthesis</keyword>
<protein>
    <recommendedName>
        <fullName evidence="7">Glutamate N-acetyltransferase</fullName>
        <ecNumber evidence="7">2.3.1.35</ecNumber>
    </recommendedName>
    <alternativeName>
        <fullName evidence="7">Ornithine acetyltransferase</fullName>
        <shortName evidence="7">OATase</shortName>
    </alternativeName>
    <alternativeName>
        <fullName evidence="7">Ornithine transacetylase</fullName>
    </alternativeName>
    <component>
        <recommendedName>
            <fullName evidence="7">Glutamate N-acetyltransferase alpha chain</fullName>
        </recommendedName>
    </component>
    <component>
        <recommendedName>
            <fullName evidence="7">Glutamate N-acetyltransferase beta chain</fullName>
        </recommendedName>
    </component>
</protein>
<feature type="chain" id="PRO_5044350654" description="Glutamate N-acetyltransferase beta chain" evidence="7">
    <location>
        <begin position="184"/>
        <end position="397"/>
    </location>
</feature>
<dbReference type="OrthoDB" id="52592at2157"/>
<dbReference type="SUPFAM" id="SSF56266">
    <property type="entry name" value="DmpA/ArgJ-like"/>
    <property type="match status" value="1"/>
</dbReference>
<evidence type="ECO:0000256" key="2">
    <source>
        <dbReference type="ARBA" id="ARBA00022571"/>
    </source>
</evidence>
<evidence type="ECO:0000313" key="11">
    <source>
        <dbReference type="Proteomes" id="UP000062768"/>
    </source>
</evidence>
<feature type="active site" description="Nucleophile" evidence="7">
    <location>
        <position position="184"/>
    </location>
</feature>
<dbReference type="Gene3D" id="3.10.20.340">
    <property type="entry name" value="ArgJ beta chain, C-terminal domain"/>
    <property type="match status" value="1"/>
</dbReference>
<dbReference type="EMBL" id="LN734822">
    <property type="protein sequence ID" value="CEL24864.1"/>
    <property type="molecule type" value="Genomic_DNA"/>
</dbReference>
<dbReference type="EMBL" id="CP006933">
    <property type="protein sequence ID" value="AIS31934.1"/>
    <property type="molecule type" value="Genomic_DNA"/>
</dbReference>
<dbReference type="Pfam" id="PF01960">
    <property type="entry name" value="ArgJ"/>
    <property type="match status" value="1"/>
</dbReference>
<reference evidence="9" key="2">
    <citation type="submission" date="2014-09" db="EMBL/GenBank/DDBJ databases">
        <authorList>
            <person name="Bishop-Lilly K.A."/>
            <person name="Broomall S.M."/>
            <person name="Chain P.S."/>
            <person name="Chertkov O."/>
            <person name="Coyne S.R."/>
            <person name="Daligault H.E."/>
            <person name="Davenport K.W."/>
            <person name="Erkkila T."/>
            <person name="Frey K.G."/>
            <person name="Gibbons H.S."/>
            <person name="Gu W."/>
            <person name="Jaissle J."/>
            <person name="Johnson S.L."/>
            <person name="Koroleva G.I."/>
            <person name="Ladner J.T."/>
            <person name="Lo C.-C."/>
            <person name="Minogue T.D."/>
            <person name="Munk C."/>
            <person name="Palacios G.F."/>
            <person name="Redden C.L."/>
            <person name="Rosenzweig C.N."/>
            <person name="Scholz M.B."/>
            <person name="Teshima H."/>
            <person name="Xu Y."/>
        </authorList>
    </citation>
    <scope>NUCLEOTIDE SEQUENCE</scope>
    <source>
        <strain evidence="9">Mb9</strain>
    </source>
</reference>
<evidence type="ECO:0000313" key="10">
    <source>
        <dbReference type="Proteomes" id="UP000029661"/>
    </source>
</evidence>
<dbReference type="GO" id="GO:0004358">
    <property type="term" value="F:L-glutamate N-acetyltransferase activity, acting on acetyl-L-ornithine as donor"/>
    <property type="evidence" value="ECO:0007669"/>
    <property type="project" value="UniProtKB-UniRule"/>
</dbReference>
<comment type="similarity">
    <text evidence="1 7">Belongs to the ArgJ family.</text>
</comment>